<evidence type="ECO:0000313" key="2">
    <source>
        <dbReference type="EMBL" id="KOC61351.1"/>
    </source>
</evidence>
<gene>
    <name evidence="2" type="ORF">WH47_06028</name>
</gene>
<feature type="compositionally biased region" description="Low complexity" evidence="1">
    <location>
        <begin position="38"/>
        <end position="47"/>
    </location>
</feature>
<proteinExistence type="predicted"/>
<dbReference type="Proteomes" id="UP000053825">
    <property type="component" value="Unassembled WGS sequence"/>
</dbReference>
<evidence type="ECO:0000313" key="3">
    <source>
        <dbReference type="Proteomes" id="UP000053825"/>
    </source>
</evidence>
<feature type="region of interest" description="Disordered" evidence="1">
    <location>
        <begin position="1"/>
        <end position="87"/>
    </location>
</feature>
<evidence type="ECO:0000256" key="1">
    <source>
        <dbReference type="SAM" id="MobiDB-lite"/>
    </source>
</evidence>
<dbReference type="AlphaFoldDB" id="A0A0L7QS93"/>
<protein>
    <submittedName>
        <fullName evidence="2">Uncharacterized protein</fullName>
    </submittedName>
</protein>
<reference evidence="2 3" key="1">
    <citation type="submission" date="2015-07" db="EMBL/GenBank/DDBJ databases">
        <title>The genome of Habropoda laboriosa.</title>
        <authorList>
            <person name="Pan H."/>
            <person name="Kapheim K."/>
        </authorList>
    </citation>
    <scope>NUCLEOTIDE SEQUENCE [LARGE SCALE GENOMIC DNA]</scope>
    <source>
        <strain evidence="2">0110345459</strain>
    </source>
</reference>
<feature type="compositionally biased region" description="Low complexity" evidence="1">
    <location>
        <begin position="55"/>
        <end position="87"/>
    </location>
</feature>
<organism evidence="2 3">
    <name type="scientific">Habropoda laboriosa</name>
    <dbReference type="NCBI Taxonomy" id="597456"/>
    <lineage>
        <taxon>Eukaryota</taxon>
        <taxon>Metazoa</taxon>
        <taxon>Ecdysozoa</taxon>
        <taxon>Arthropoda</taxon>
        <taxon>Hexapoda</taxon>
        <taxon>Insecta</taxon>
        <taxon>Pterygota</taxon>
        <taxon>Neoptera</taxon>
        <taxon>Endopterygota</taxon>
        <taxon>Hymenoptera</taxon>
        <taxon>Apocrita</taxon>
        <taxon>Aculeata</taxon>
        <taxon>Apoidea</taxon>
        <taxon>Anthophila</taxon>
        <taxon>Apidae</taxon>
        <taxon>Habropoda</taxon>
    </lineage>
</organism>
<keyword evidence="3" id="KW-1185">Reference proteome</keyword>
<sequence>SKREQRSPQFGFPNEGFLEDEYDGEPYPQPYPEGGAGESFASASSGSNKGPFTEGQSQANAQAGNFNAGGNPYTEGQSQSNAQSASFNFGPYSASFSVAESSSGGPKF</sequence>
<feature type="non-terminal residue" evidence="2">
    <location>
        <position position="1"/>
    </location>
</feature>
<name>A0A0L7QS93_9HYME</name>
<dbReference type="EMBL" id="KQ414768">
    <property type="protein sequence ID" value="KOC61351.1"/>
    <property type="molecule type" value="Genomic_DNA"/>
</dbReference>
<accession>A0A0L7QS93</accession>